<geneLocation type="plasmid" evidence="1">
    <name>pTi_CFBP2712</name>
</geneLocation>
<evidence type="ECO:0000313" key="1">
    <source>
        <dbReference type="EMBL" id="ASK41282.1"/>
    </source>
</evidence>
<name>A0A2Z2PI65_AGRTU</name>
<evidence type="ECO:0000313" key="2">
    <source>
        <dbReference type="EMBL" id="ASK44501.1"/>
    </source>
</evidence>
<reference evidence="1" key="1">
    <citation type="submission" date="2016-10" db="EMBL/GenBank/DDBJ databases">
        <title>Agrobacterium Ti plasmids: Classification based on T-DNA and Vir regions organization.</title>
        <authorList>
            <person name="Nabi N."/>
            <person name="Vial L."/>
            <person name="Ben Hafsa A."/>
            <person name="Chapulliot D."/>
            <person name="Berard A."/>
            <person name="Chauveau A."/>
            <person name="Le Paslier M.-C."/>
            <person name="Harzallah Skhiri F."/>
            <person name="Brunel D."/>
            <person name="Nesme X."/>
            <person name="Chaouachi M."/>
        </authorList>
    </citation>
    <scope>NUCLEOTIDE SEQUENCE</scope>
    <source>
        <strain evidence="2">CFBP2177</strain>
        <strain evidence="1">CFBP2712</strain>
        <plasmid evidence="2">pTi_CFBP2177</plasmid>
        <plasmid evidence="1">pTi_CFBP2712</plasmid>
    </source>
</reference>
<accession>A0A2C5ZUV7</accession>
<sequence>MRREFGEQFRRKMSFSFGIASNAERALWDASLLLFSLRRSASNMAPALPLGPGRPNRFHDTFAIAPSSRQGFVEGCGKKPHELSFHCYHPQLCR</sequence>
<dbReference type="EMBL" id="KY000028">
    <property type="protein sequence ID" value="ASK41282.1"/>
    <property type="molecule type" value="Genomic_DNA"/>
</dbReference>
<evidence type="ECO:0000313" key="3">
    <source>
        <dbReference type="EMBL" id="QCL98593.1"/>
    </source>
</evidence>
<evidence type="ECO:0000313" key="4">
    <source>
        <dbReference type="Proteomes" id="UP000298649"/>
    </source>
</evidence>
<dbReference type="EMBL" id="KY000046">
    <property type="protein sequence ID" value="ASK44501.1"/>
    <property type="molecule type" value="Genomic_DNA"/>
</dbReference>
<geneLocation type="plasmid" evidence="3">
    <name>pTiCFBP7129</name>
</geneLocation>
<dbReference type="AlphaFoldDB" id="A0A2Z2PI65"/>
<keyword evidence="1" id="KW-0614">Plasmid</keyword>
<reference evidence="3 4" key="2">
    <citation type="submission" date="2019-04" db="EMBL/GenBank/DDBJ databases">
        <title>Complete genome sequence of Agrobacterium tumefaciens CFBP7129.</title>
        <authorList>
            <person name="Haryono M."/>
            <person name="Lin Y.-C."/>
            <person name="Lai E.-M."/>
            <person name="Kuo C.-H."/>
        </authorList>
    </citation>
    <scope>NUCLEOTIDE SEQUENCE [LARGE SCALE GENOMIC DNA]</scope>
    <source>
        <strain evidence="3 4">CFBP7129</strain>
        <plasmid evidence="3">pTiCFBP7129</plasmid>
        <plasmid evidence="4">pticfbp7129</plasmid>
    </source>
</reference>
<dbReference type="EMBL" id="CP039927">
    <property type="protein sequence ID" value="QCL98593.1"/>
    <property type="molecule type" value="Genomic_DNA"/>
</dbReference>
<accession>A0A2Z2PI65</accession>
<proteinExistence type="predicted"/>
<dbReference type="Proteomes" id="UP000298649">
    <property type="component" value="Plasmid pTiCFBP7129"/>
</dbReference>
<geneLocation type="plasmid" evidence="2">
    <name>pTi_CFBP2177</name>
</geneLocation>
<gene>
    <name evidence="3" type="ORF">CFBP7129_30965</name>
</gene>
<protein>
    <submittedName>
        <fullName evidence="1">Uncharacterized protein</fullName>
    </submittedName>
</protein>
<geneLocation type="plasmid" evidence="4">
    <name>pticfbp7129</name>
</geneLocation>
<organism evidence="1">
    <name type="scientific">Agrobacterium tumefaciens</name>
    <dbReference type="NCBI Taxonomy" id="358"/>
    <lineage>
        <taxon>Bacteria</taxon>
        <taxon>Pseudomonadati</taxon>
        <taxon>Pseudomonadota</taxon>
        <taxon>Alphaproteobacteria</taxon>
        <taxon>Hyphomicrobiales</taxon>
        <taxon>Rhizobiaceae</taxon>
        <taxon>Rhizobium/Agrobacterium group</taxon>
        <taxon>Agrobacterium</taxon>
        <taxon>Agrobacterium tumefaciens complex</taxon>
    </lineage>
</organism>